<evidence type="ECO:0000256" key="3">
    <source>
        <dbReference type="ARBA" id="ARBA00007658"/>
    </source>
</evidence>
<keyword evidence="4" id="KW-0378">Hydrolase</keyword>
<reference evidence="7" key="1">
    <citation type="submission" date="2016-10" db="EMBL/GenBank/DDBJ databases">
        <authorList>
            <person name="Benchimol M."/>
            <person name="Almeida L.G."/>
            <person name="Vasconcelos A.T."/>
            <person name="Perreira-Neves A."/>
            <person name="Rosa I.A."/>
            <person name="Tasca T."/>
            <person name="Bogo M.R."/>
            <person name="de Souza W."/>
        </authorList>
    </citation>
    <scope>NUCLEOTIDE SEQUENCE [LARGE SCALE GENOMIC DNA]</scope>
    <source>
        <strain evidence="7">K</strain>
    </source>
</reference>
<dbReference type="EMBL" id="MLAK01000709">
    <property type="protein sequence ID" value="OHT06985.1"/>
    <property type="molecule type" value="Genomic_DNA"/>
</dbReference>
<dbReference type="InterPro" id="IPR012341">
    <property type="entry name" value="6hp_glycosidase-like_sf"/>
</dbReference>
<dbReference type="GO" id="GO:0000139">
    <property type="term" value="C:Golgi membrane"/>
    <property type="evidence" value="ECO:0007669"/>
    <property type="project" value="TreeGrafter"/>
</dbReference>
<dbReference type="AlphaFoldDB" id="A0A1J4K6B1"/>
<dbReference type="PANTHER" id="PTHR11742">
    <property type="entry name" value="MANNOSYL-OLIGOSACCHARIDE ALPHA-1,2-MANNOSIDASE-RELATED"/>
    <property type="match status" value="1"/>
</dbReference>
<dbReference type="PANTHER" id="PTHR11742:SF6">
    <property type="entry name" value="MANNOSYL-OLIGOSACCHARIDE ALPHA-1,2-MANNOSIDASE IA-RELATED"/>
    <property type="match status" value="1"/>
</dbReference>
<evidence type="ECO:0000313" key="8">
    <source>
        <dbReference type="Proteomes" id="UP000179807"/>
    </source>
</evidence>
<dbReference type="GeneID" id="94838696"/>
<keyword evidence="5" id="KW-1015">Disulfide bond</keyword>
<evidence type="ECO:0000256" key="6">
    <source>
        <dbReference type="SAM" id="Phobius"/>
    </source>
</evidence>
<dbReference type="Pfam" id="PF01532">
    <property type="entry name" value="Glyco_hydro_47"/>
    <property type="match status" value="1"/>
</dbReference>
<comment type="similarity">
    <text evidence="3">Belongs to the glycosyl hydrolase 47 family.</text>
</comment>
<dbReference type="PROSITE" id="PS51257">
    <property type="entry name" value="PROKAR_LIPOPROTEIN"/>
    <property type="match status" value="1"/>
</dbReference>
<evidence type="ECO:0000256" key="2">
    <source>
        <dbReference type="ARBA" id="ARBA00004922"/>
    </source>
</evidence>
<keyword evidence="8" id="KW-1185">Reference proteome</keyword>
<evidence type="ECO:0000256" key="5">
    <source>
        <dbReference type="ARBA" id="ARBA00023157"/>
    </source>
</evidence>
<dbReference type="GO" id="GO:0004571">
    <property type="term" value="F:mannosyl-oligosaccharide 1,2-alpha-mannosidase activity"/>
    <property type="evidence" value="ECO:0007669"/>
    <property type="project" value="InterPro"/>
</dbReference>
<dbReference type="VEuPathDB" id="TrichDB:TRFO_24870"/>
<evidence type="ECO:0000313" key="7">
    <source>
        <dbReference type="EMBL" id="OHT06985.1"/>
    </source>
</evidence>
<dbReference type="GO" id="GO:0005783">
    <property type="term" value="C:endoplasmic reticulum"/>
    <property type="evidence" value="ECO:0007669"/>
    <property type="project" value="TreeGrafter"/>
</dbReference>
<dbReference type="InterPro" id="IPR036026">
    <property type="entry name" value="Seven-hairpin_glycosidases"/>
</dbReference>
<proteinExistence type="inferred from homology"/>
<dbReference type="GO" id="GO:0005975">
    <property type="term" value="P:carbohydrate metabolic process"/>
    <property type="evidence" value="ECO:0007669"/>
    <property type="project" value="InterPro"/>
</dbReference>
<gene>
    <name evidence="7" type="ORF">TRFO_24870</name>
</gene>
<dbReference type="GO" id="GO:0005509">
    <property type="term" value="F:calcium ion binding"/>
    <property type="evidence" value="ECO:0007669"/>
    <property type="project" value="InterPro"/>
</dbReference>
<sequence>MRKRNTSIQHDFIYYVLAFLIGCILLGTFIISTYLPSPEKIIKMPENIFTQISLPNSIFINNLNQLAKEQFKHYLKTCGSSDVIRPLSSNCRNYTFFSETKLSYLALNQLFQDDYDLSLQIDSKLLKNIFQQNKTIELGRIADNVINPLISAYFVSHKNSFLEKALLITNEILSTYNGPIPPPYINSGKKQHFGENEVFIDDVSSIFPTLTSLYYITHDNAYLNHVKAFVNHIRKSIQDNIVPIKFSLDNYKPVSTSKHDFPFRLFADLHRISRILPSITTSDITKIGSHSLHKENPLTIYDENYVKVISIEPCWYAVILQSDDPLYSTLVKKCKNLVKRKCPPSRMNGNSEFGSYDLLTQFEFEGELLELYWKNELLAEYKKMINNVIDETKNKGFITGIRNSTKEGKRSDDFLHPQFFSRYILNSILVESGIKYEDVVLSDGGHILKM</sequence>
<keyword evidence="6" id="KW-0812">Transmembrane</keyword>
<dbReference type="Proteomes" id="UP000179807">
    <property type="component" value="Unassembled WGS sequence"/>
</dbReference>
<dbReference type="InterPro" id="IPR050749">
    <property type="entry name" value="Glycosyl_Hydrolase_47"/>
</dbReference>
<dbReference type="SUPFAM" id="SSF48225">
    <property type="entry name" value="Seven-hairpin glycosidases"/>
    <property type="match status" value="1"/>
</dbReference>
<comment type="caution">
    <text evidence="7">The sequence shown here is derived from an EMBL/GenBank/DDBJ whole genome shotgun (WGS) entry which is preliminary data.</text>
</comment>
<keyword evidence="6" id="KW-1133">Transmembrane helix</keyword>
<evidence type="ECO:0000256" key="1">
    <source>
        <dbReference type="ARBA" id="ARBA00001913"/>
    </source>
</evidence>
<evidence type="ECO:0000256" key="4">
    <source>
        <dbReference type="ARBA" id="ARBA00022801"/>
    </source>
</evidence>
<comment type="cofactor">
    <cofactor evidence="1">
        <name>Ca(2+)</name>
        <dbReference type="ChEBI" id="CHEBI:29108"/>
    </cofactor>
</comment>
<dbReference type="RefSeq" id="XP_068360121.1">
    <property type="nucleotide sequence ID" value="XM_068503992.1"/>
</dbReference>
<protein>
    <submittedName>
        <fullName evidence="7">Uncharacterized protein</fullName>
    </submittedName>
</protein>
<name>A0A1J4K6B1_9EUKA</name>
<feature type="transmembrane region" description="Helical" evidence="6">
    <location>
        <begin position="12"/>
        <end position="35"/>
    </location>
</feature>
<comment type="pathway">
    <text evidence="2">Protein modification; protein glycosylation.</text>
</comment>
<dbReference type="InterPro" id="IPR001382">
    <property type="entry name" value="Glyco_hydro_47"/>
</dbReference>
<organism evidence="7 8">
    <name type="scientific">Tritrichomonas foetus</name>
    <dbReference type="NCBI Taxonomy" id="1144522"/>
    <lineage>
        <taxon>Eukaryota</taxon>
        <taxon>Metamonada</taxon>
        <taxon>Parabasalia</taxon>
        <taxon>Tritrichomonadida</taxon>
        <taxon>Tritrichomonadidae</taxon>
        <taxon>Tritrichomonas</taxon>
    </lineage>
</organism>
<accession>A0A1J4K6B1</accession>
<dbReference type="Gene3D" id="1.50.10.10">
    <property type="match status" value="1"/>
</dbReference>
<keyword evidence="6" id="KW-0472">Membrane</keyword>